<feature type="non-terminal residue" evidence="1">
    <location>
        <position position="1"/>
    </location>
</feature>
<accession>A0ACA9PFX7</accession>
<proteinExistence type="predicted"/>
<feature type="non-terminal residue" evidence="1">
    <location>
        <position position="63"/>
    </location>
</feature>
<name>A0ACA9PFX7_9GLOM</name>
<dbReference type="EMBL" id="CAJVPM010041970">
    <property type="protein sequence ID" value="CAG8707816.1"/>
    <property type="molecule type" value="Genomic_DNA"/>
</dbReference>
<gene>
    <name evidence="1" type="ORF">SCALOS_LOCUS10751</name>
</gene>
<dbReference type="Proteomes" id="UP000789860">
    <property type="component" value="Unassembled WGS sequence"/>
</dbReference>
<protein>
    <submittedName>
        <fullName evidence="1">10852_t:CDS:1</fullName>
    </submittedName>
</protein>
<sequence length="63" mass="7112">DQRQKQKELKRLRESKSENQTNANIQSSFSSDNPYVTDIAIEDPNSSARSDNTPTTPNSQTNK</sequence>
<keyword evidence="2" id="KW-1185">Reference proteome</keyword>
<evidence type="ECO:0000313" key="2">
    <source>
        <dbReference type="Proteomes" id="UP000789860"/>
    </source>
</evidence>
<organism evidence="1 2">
    <name type="scientific">Scutellospora calospora</name>
    <dbReference type="NCBI Taxonomy" id="85575"/>
    <lineage>
        <taxon>Eukaryota</taxon>
        <taxon>Fungi</taxon>
        <taxon>Fungi incertae sedis</taxon>
        <taxon>Mucoromycota</taxon>
        <taxon>Glomeromycotina</taxon>
        <taxon>Glomeromycetes</taxon>
        <taxon>Diversisporales</taxon>
        <taxon>Gigasporaceae</taxon>
        <taxon>Scutellospora</taxon>
    </lineage>
</organism>
<reference evidence="1" key="1">
    <citation type="submission" date="2021-06" db="EMBL/GenBank/DDBJ databases">
        <authorList>
            <person name="Kallberg Y."/>
            <person name="Tangrot J."/>
            <person name="Rosling A."/>
        </authorList>
    </citation>
    <scope>NUCLEOTIDE SEQUENCE</scope>
    <source>
        <strain evidence="1">AU212A</strain>
    </source>
</reference>
<comment type="caution">
    <text evidence="1">The sequence shown here is derived from an EMBL/GenBank/DDBJ whole genome shotgun (WGS) entry which is preliminary data.</text>
</comment>
<evidence type="ECO:0000313" key="1">
    <source>
        <dbReference type="EMBL" id="CAG8707816.1"/>
    </source>
</evidence>